<dbReference type="CDD" id="cd00161">
    <property type="entry name" value="beta-trefoil_Ricin-like"/>
    <property type="match status" value="1"/>
</dbReference>
<dbReference type="AlphaFoldDB" id="A0A4R3HV05"/>
<dbReference type="InterPro" id="IPR000772">
    <property type="entry name" value="Ricin_B_lectin"/>
</dbReference>
<keyword evidence="5" id="KW-0430">Lectin</keyword>
<evidence type="ECO:0000259" key="4">
    <source>
        <dbReference type="Pfam" id="PF08787"/>
    </source>
</evidence>
<accession>A0A4R3HV05</accession>
<dbReference type="Gene3D" id="2.60.120.200">
    <property type="match status" value="1"/>
</dbReference>
<feature type="domain" description="Alginate lyase 2" evidence="4">
    <location>
        <begin position="421"/>
        <end position="665"/>
    </location>
</feature>
<dbReference type="Proteomes" id="UP000295793">
    <property type="component" value="Unassembled WGS sequence"/>
</dbReference>
<dbReference type="SUPFAM" id="SSF50370">
    <property type="entry name" value="Ricin B-like lectins"/>
    <property type="match status" value="1"/>
</dbReference>
<proteinExistence type="predicted"/>
<keyword evidence="2" id="KW-0732">Signal</keyword>
<evidence type="ECO:0000256" key="1">
    <source>
        <dbReference type="SAM" id="MobiDB-lite"/>
    </source>
</evidence>
<dbReference type="SUPFAM" id="SSF49899">
    <property type="entry name" value="Concanavalin A-like lectins/glucanases"/>
    <property type="match status" value="1"/>
</dbReference>
<feature type="compositionally biased region" description="Acidic residues" evidence="1">
    <location>
        <begin position="168"/>
        <end position="181"/>
    </location>
</feature>
<dbReference type="GO" id="GO:0030246">
    <property type="term" value="F:carbohydrate binding"/>
    <property type="evidence" value="ECO:0007669"/>
    <property type="project" value="UniProtKB-KW"/>
</dbReference>
<feature type="region of interest" description="Disordered" evidence="1">
    <location>
        <begin position="388"/>
        <end position="417"/>
    </location>
</feature>
<reference evidence="5 6" key="1">
    <citation type="submission" date="2019-03" db="EMBL/GenBank/DDBJ databases">
        <title>Genomic Encyclopedia of Archaeal and Bacterial Type Strains, Phase II (KMG-II): from individual species to whole genera.</title>
        <authorList>
            <person name="Goeker M."/>
        </authorList>
    </citation>
    <scope>NUCLEOTIDE SEQUENCE [LARGE SCALE GENOMIC DNA]</scope>
    <source>
        <strain evidence="5 6">DSM 15388</strain>
    </source>
</reference>
<keyword evidence="6" id="KW-1185">Reference proteome</keyword>
<sequence length="667" mass="74213">MKKILTISALALSISAANAATFVIEKQGTSFAMDGGSGSEREGNTAYIWETDDEMDNENQWWVQYDRGDGYYSYKKYGTSLCLDGGEDGSDGQEITLEECDADNYDQHWEKVKVTSGTEIYRFIKRNDDEHAIYGGEENTNKLDLTLTDEDDDDADQYWELFNIDTDSVVDDEDDDSDSETDSSTTPDGYAALITDSSSSDTGELRLNLGNGYSEGTLSVDVKMSSDETETAYIGIYGESGADTAYRMAELKLDDSYSDYGDSYIGVRLRDDSSYDSSTLTSISADAWTNFTVAWDLDSATYSVEVDGTELGYFNLIESSEDVQYVAIKLSTNSGKAAADYPIFIDNIDVSSGSDSVFFDDFESYDANYDLSSDDNYDSKSFSVTVVDPENLDEVDDGNTDDTDDGSTDDTDDSTGTISDFDWDGWKVTLPVNGDTYYDDGNTDSAAEILPMDEESGEQCSEDVFNEDLENDYFWSDSEGLHFKVPMNLDGKTPNTSYIRSELRELYDWSPCETSSEANWAYGGDHTLEATLRMDDYNEDTTKVVIGQIHGHDISYATIKLHWEGDDKPIRVIYNETPEESSSESVYLGYVDASDFFSYTIKMTDEGIELTAGGVTETIKFGEELDDAWTDETFYFKAGLYPQEEPDEDSSDVYEATFSSVTVTHSN</sequence>
<gene>
    <name evidence="5" type="ORF">BCF53_13010</name>
</gene>
<evidence type="ECO:0000313" key="6">
    <source>
        <dbReference type="Proteomes" id="UP000295793"/>
    </source>
</evidence>
<evidence type="ECO:0000256" key="2">
    <source>
        <dbReference type="SAM" id="SignalP"/>
    </source>
</evidence>
<feature type="domain" description="Ricin B lectin" evidence="3">
    <location>
        <begin position="24"/>
        <end position="159"/>
    </location>
</feature>
<protein>
    <submittedName>
        <fullName evidence="5">Ricin-type beta-trefoil lectin protein</fullName>
    </submittedName>
</protein>
<dbReference type="RefSeq" id="WP_132704153.1">
    <property type="nucleotide sequence ID" value="NZ_SLZR01000030.1"/>
</dbReference>
<dbReference type="OrthoDB" id="5860115at2"/>
<feature type="compositionally biased region" description="Acidic residues" evidence="1">
    <location>
        <begin position="390"/>
        <end position="413"/>
    </location>
</feature>
<dbReference type="Gene3D" id="2.80.10.50">
    <property type="match status" value="1"/>
</dbReference>
<feature type="chain" id="PRO_5020525249" evidence="2">
    <location>
        <begin position="20"/>
        <end position="667"/>
    </location>
</feature>
<dbReference type="Pfam" id="PF00652">
    <property type="entry name" value="Ricin_B_lectin"/>
    <property type="match status" value="1"/>
</dbReference>
<organism evidence="5 6">
    <name type="scientific">Reinekea marinisedimentorum</name>
    <dbReference type="NCBI Taxonomy" id="230495"/>
    <lineage>
        <taxon>Bacteria</taxon>
        <taxon>Pseudomonadati</taxon>
        <taxon>Pseudomonadota</taxon>
        <taxon>Gammaproteobacteria</taxon>
        <taxon>Oceanospirillales</taxon>
        <taxon>Saccharospirillaceae</taxon>
        <taxon>Reinekea</taxon>
    </lineage>
</organism>
<dbReference type="InterPro" id="IPR014895">
    <property type="entry name" value="Alginate_lyase_2"/>
</dbReference>
<comment type="caution">
    <text evidence="5">The sequence shown here is derived from an EMBL/GenBank/DDBJ whole genome shotgun (WGS) entry which is preliminary data.</text>
</comment>
<dbReference type="EMBL" id="SLZR01000030">
    <property type="protein sequence ID" value="TCS35875.1"/>
    <property type="molecule type" value="Genomic_DNA"/>
</dbReference>
<feature type="signal peptide" evidence="2">
    <location>
        <begin position="1"/>
        <end position="19"/>
    </location>
</feature>
<evidence type="ECO:0000259" key="3">
    <source>
        <dbReference type="Pfam" id="PF00652"/>
    </source>
</evidence>
<feature type="region of interest" description="Disordered" evidence="1">
    <location>
        <begin position="166"/>
        <end position="201"/>
    </location>
</feature>
<evidence type="ECO:0000313" key="5">
    <source>
        <dbReference type="EMBL" id="TCS35875.1"/>
    </source>
</evidence>
<dbReference type="PROSITE" id="PS50231">
    <property type="entry name" value="RICIN_B_LECTIN"/>
    <property type="match status" value="1"/>
</dbReference>
<dbReference type="Pfam" id="PF08787">
    <property type="entry name" value="Alginate_lyase2"/>
    <property type="match status" value="1"/>
</dbReference>
<name>A0A4R3HV05_9GAMM</name>
<dbReference type="InterPro" id="IPR035992">
    <property type="entry name" value="Ricin_B-like_lectins"/>
</dbReference>
<dbReference type="InterPro" id="IPR013320">
    <property type="entry name" value="ConA-like_dom_sf"/>
</dbReference>